<dbReference type="GO" id="GO:0016787">
    <property type="term" value="F:hydrolase activity"/>
    <property type="evidence" value="ECO:0007669"/>
    <property type="project" value="UniProtKB-KW"/>
</dbReference>
<dbReference type="RefSeq" id="WP_074748303.1">
    <property type="nucleotide sequence ID" value="NZ_FOCT01000012.1"/>
</dbReference>
<dbReference type="EMBL" id="FOCT01000012">
    <property type="protein sequence ID" value="SEO15960.1"/>
    <property type="molecule type" value="Genomic_DNA"/>
</dbReference>
<proteinExistence type="predicted"/>
<gene>
    <name evidence="2" type="ORF">SAMN05216404_112109</name>
</gene>
<dbReference type="AlphaFoldDB" id="A0A1H8MF99"/>
<organism evidence="2 3">
    <name type="scientific">Nitrosospira multiformis</name>
    <dbReference type="NCBI Taxonomy" id="1231"/>
    <lineage>
        <taxon>Bacteria</taxon>
        <taxon>Pseudomonadati</taxon>
        <taxon>Pseudomonadota</taxon>
        <taxon>Betaproteobacteria</taxon>
        <taxon>Nitrosomonadales</taxon>
        <taxon>Nitrosomonadaceae</taxon>
        <taxon>Nitrosospira</taxon>
    </lineage>
</organism>
<keyword evidence="2" id="KW-0378">Hydrolase</keyword>
<name>A0A1H8MF99_9PROT</name>
<evidence type="ECO:0000313" key="3">
    <source>
        <dbReference type="Proteomes" id="UP000183898"/>
    </source>
</evidence>
<dbReference type="Gene3D" id="3.40.50.1820">
    <property type="entry name" value="alpha/beta hydrolase"/>
    <property type="match status" value="1"/>
</dbReference>
<accession>A0A1H8MF99</accession>
<dbReference type="InterPro" id="IPR022742">
    <property type="entry name" value="Hydrolase_4"/>
</dbReference>
<sequence length="283" mass="31380">MKTDPGSIHAEPFFLQTDLGQRFCLFHKPHSDKECRGTILYIHPFGEEMNKSRRMAALQARAFAAAGFGVLQVDLYGCGDSSGDFSDAGWTIWKQDLALARCWLENRISVPVSLWGLRLGALLALDFARSETNLIDRMILWQPVVNGQSFLNQFLRLKMANEMLADPSTEKATGTNSMRQRLANGETLEVAGYELASDLALTIDSLKAIDLAVRKCIIHWFEIVSEPSRPISPAAARVVGEWKRKGVEVDVRLIACSPFWATQEISECPGLITATTDAFTIAT</sequence>
<dbReference type="SUPFAM" id="SSF53474">
    <property type="entry name" value="alpha/beta-Hydrolases"/>
    <property type="match status" value="1"/>
</dbReference>
<reference evidence="2 3" key="1">
    <citation type="submission" date="2016-10" db="EMBL/GenBank/DDBJ databases">
        <authorList>
            <person name="de Groot N.N."/>
        </authorList>
    </citation>
    <scope>NUCLEOTIDE SEQUENCE [LARGE SCALE GENOMIC DNA]</scope>
    <source>
        <strain evidence="2 3">Nl18</strain>
    </source>
</reference>
<feature type="domain" description="Serine aminopeptidase S33" evidence="1">
    <location>
        <begin position="35"/>
        <end position="158"/>
    </location>
</feature>
<protein>
    <submittedName>
        <fullName evidence="2">Exosortase A system-associated hydrolase 2</fullName>
    </submittedName>
</protein>
<dbReference type="Proteomes" id="UP000183898">
    <property type="component" value="Unassembled WGS sequence"/>
</dbReference>
<evidence type="ECO:0000259" key="1">
    <source>
        <dbReference type="Pfam" id="PF12146"/>
    </source>
</evidence>
<dbReference type="InterPro" id="IPR017532">
    <property type="entry name" value="Hydrolase-2_PEP"/>
</dbReference>
<evidence type="ECO:0000313" key="2">
    <source>
        <dbReference type="EMBL" id="SEO15960.1"/>
    </source>
</evidence>
<dbReference type="InterPro" id="IPR029058">
    <property type="entry name" value="AB_hydrolase_fold"/>
</dbReference>
<dbReference type="Pfam" id="PF12146">
    <property type="entry name" value="Hydrolase_4"/>
    <property type="match status" value="1"/>
</dbReference>
<dbReference type="NCBIfam" id="TIGR03101">
    <property type="entry name" value="hydr2_PEP"/>
    <property type="match status" value="1"/>
</dbReference>